<evidence type="ECO:0000256" key="2">
    <source>
        <dbReference type="SAM" id="SignalP"/>
    </source>
</evidence>
<evidence type="ECO:0000313" key="4">
    <source>
        <dbReference type="Proteomes" id="UP000594262"/>
    </source>
</evidence>
<keyword evidence="4" id="KW-1185">Reference proteome</keyword>
<feature type="signal peptide" evidence="2">
    <location>
        <begin position="1"/>
        <end position="16"/>
    </location>
</feature>
<evidence type="ECO:0008006" key="5">
    <source>
        <dbReference type="Google" id="ProtNLM"/>
    </source>
</evidence>
<reference evidence="3" key="1">
    <citation type="submission" date="2021-01" db="UniProtKB">
        <authorList>
            <consortium name="EnsemblMetazoa"/>
        </authorList>
    </citation>
    <scope>IDENTIFICATION</scope>
</reference>
<keyword evidence="1" id="KW-1133">Transmembrane helix</keyword>
<proteinExistence type="predicted"/>
<keyword evidence="1" id="KW-0812">Transmembrane</keyword>
<dbReference type="AlphaFoldDB" id="A0A7M5WU86"/>
<dbReference type="Proteomes" id="UP000594262">
    <property type="component" value="Unplaced"/>
</dbReference>
<protein>
    <recommendedName>
        <fullName evidence="5">Cnidarian restricted protein</fullName>
    </recommendedName>
</protein>
<feature type="chain" id="PRO_5029865696" description="Cnidarian restricted protein" evidence="2">
    <location>
        <begin position="17"/>
        <end position="100"/>
    </location>
</feature>
<organism evidence="3 4">
    <name type="scientific">Clytia hemisphaerica</name>
    <dbReference type="NCBI Taxonomy" id="252671"/>
    <lineage>
        <taxon>Eukaryota</taxon>
        <taxon>Metazoa</taxon>
        <taxon>Cnidaria</taxon>
        <taxon>Hydrozoa</taxon>
        <taxon>Hydroidolina</taxon>
        <taxon>Leptothecata</taxon>
        <taxon>Obeliida</taxon>
        <taxon>Clytiidae</taxon>
        <taxon>Clytia</taxon>
    </lineage>
</organism>
<accession>A0A7M5WU86</accession>
<dbReference type="EnsemblMetazoa" id="CLYHEMT013217.1">
    <property type="protein sequence ID" value="CLYHEMP013217.1"/>
    <property type="gene ID" value="CLYHEMG013217"/>
</dbReference>
<sequence length="100" mass="11014">MITDFLLLMMLQSLAAIFLLPDAVVHSVTIPYPSINTTTLNTANETSFNNQASVQQMSWEEAASLASFYTVVAVIPGFIVLYLLCINCPKFLNTMLDHAV</sequence>
<keyword evidence="2" id="KW-0732">Signal</keyword>
<evidence type="ECO:0000256" key="1">
    <source>
        <dbReference type="SAM" id="Phobius"/>
    </source>
</evidence>
<evidence type="ECO:0000313" key="3">
    <source>
        <dbReference type="EnsemblMetazoa" id="CLYHEMP013217.1"/>
    </source>
</evidence>
<feature type="transmembrane region" description="Helical" evidence="1">
    <location>
        <begin position="66"/>
        <end position="85"/>
    </location>
</feature>
<keyword evidence="1" id="KW-0472">Membrane</keyword>
<name>A0A7M5WU86_9CNID</name>